<dbReference type="EMBL" id="WBXO01000005">
    <property type="protein sequence ID" value="KAB2952630.1"/>
    <property type="molecule type" value="Genomic_DNA"/>
</dbReference>
<dbReference type="InterPro" id="IPR055178">
    <property type="entry name" value="RsdA/BaiN/AoA(So)-like_dom"/>
</dbReference>
<dbReference type="PANTHER" id="PTHR42887:SF2">
    <property type="entry name" value="OS12G0638800 PROTEIN"/>
    <property type="match status" value="1"/>
</dbReference>
<dbReference type="NCBIfam" id="TIGR00275">
    <property type="entry name" value="aminoacetone oxidase family FAD-binding enzyme"/>
    <property type="match status" value="1"/>
</dbReference>
<keyword evidence="2" id="KW-0285">Flavoprotein</keyword>
<evidence type="ECO:0000313" key="7">
    <source>
        <dbReference type="Proteomes" id="UP000468766"/>
    </source>
</evidence>
<dbReference type="OrthoDB" id="9773233at2"/>
<dbReference type="SUPFAM" id="SSF160996">
    <property type="entry name" value="HI0933 insert domain-like"/>
    <property type="match status" value="1"/>
</dbReference>
<dbReference type="AlphaFoldDB" id="A0A6I0ETY3"/>
<dbReference type="PRINTS" id="PR00411">
    <property type="entry name" value="PNDRDTASEI"/>
</dbReference>
<feature type="domain" description="RsdA/BaiN/AoA(So)-like insert" evidence="5">
    <location>
        <begin position="192"/>
        <end position="363"/>
    </location>
</feature>
<evidence type="ECO:0000256" key="3">
    <source>
        <dbReference type="ARBA" id="ARBA00022827"/>
    </source>
</evidence>
<protein>
    <submittedName>
        <fullName evidence="6">NAD(P)/FAD-dependent oxidoreductase</fullName>
    </submittedName>
</protein>
<comment type="caution">
    <text evidence="6">The sequence shown here is derived from an EMBL/GenBank/DDBJ whole genome shotgun (WGS) entry which is preliminary data.</text>
</comment>
<dbReference type="SUPFAM" id="SSF51905">
    <property type="entry name" value="FAD/NAD(P)-binding domain"/>
    <property type="match status" value="1"/>
</dbReference>
<dbReference type="InterPro" id="IPR036188">
    <property type="entry name" value="FAD/NAD-bd_sf"/>
</dbReference>
<dbReference type="InterPro" id="IPR004792">
    <property type="entry name" value="BaiN-like"/>
</dbReference>
<organism evidence="6 7">
    <name type="scientific">Heliorestis acidaminivorans</name>
    <dbReference type="NCBI Taxonomy" id="553427"/>
    <lineage>
        <taxon>Bacteria</taxon>
        <taxon>Bacillati</taxon>
        <taxon>Bacillota</taxon>
        <taxon>Clostridia</taxon>
        <taxon>Eubacteriales</taxon>
        <taxon>Heliobacteriaceae</taxon>
        <taxon>Heliorestis</taxon>
    </lineage>
</organism>
<dbReference type="PANTHER" id="PTHR42887">
    <property type="entry name" value="OS12G0638800 PROTEIN"/>
    <property type="match status" value="1"/>
</dbReference>
<proteinExistence type="predicted"/>
<evidence type="ECO:0000313" key="6">
    <source>
        <dbReference type="EMBL" id="KAB2952630.1"/>
    </source>
</evidence>
<accession>A0A6I0ETY3</accession>
<dbReference type="Pfam" id="PF03486">
    <property type="entry name" value="HI0933_like"/>
    <property type="match status" value="1"/>
</dbReference>
<sequence length="426" mass="46491">MSAIIIIGGGAGGLMSAIMGARAGAPVLLLERNDRLGKKLLITGKGRCNVTSDSEVEEIVRHFPGNGAFLYSALRNFDSYRTMQFFEDIGVPLKVERGQRVFPVSDRAQDVVDALEKELRKLGGNIRMGQRVRSIKVDEKGHVAGVITEKGDFFPASAVIIATGGMTYPGTGSTGDGYELAKSLGHTITRLRPSLVPLITAEEWVKELQGLSLKNVRLTLSTSQGKKLGEDFGEMLFTHFGLSGPLILSLSKKATDYWEVKENKGQVKEALTIKINLKPALTPEQLDRRIQRDFERYARKQFKNALQDLLPKSLIPVIIKLSTIDEDKFVHQISRQERLGLVELIQGMKMTVIDHRSMKEAIVTAGGVTIKEIHPKTMASKLVKGLFLVGEVVDVDGYTGGYNLQGAWSMGVVAGKAAAEVATKSG</sequence>
<dbReference type="Gene3D" id="2.40.30.10">
    <property type="entry name" value="Translation factors"/>
    <property type="match status" value="1"/>
</dbReference>
<comment type="cofactor">
    <cofactor evidence="1">
        <name>FAD</name>
        <dbReference type="ChEBI" id="CHEBI:57692"/>
    </cofactor>
</comment>
<dbReference type="Pfam" id="PF22780">
    <property type="entry name" value="HI0933_like_1st"/>
    <property type="match status" value="1"/>
</dbReference>
<reference evidence="6 7" key="1">
    <citation type="submission" date="2019-10" db="EMBL/GenBank/DDBJ databases">
        <title>Whole-genome sequence of the extremophile Heliorestis acidaminivorans DSM 24790.</title>
        <authorList>
            <person name="Kyndt J.A."/>
            <person name="Meyer T.E."/>
        </authorList>
    </citation>
    <scope>NUCLEOTIDE SEQUENCE [LARGE SCALE GENOMIC DNA]</scope>
    <source>
        <strain evidence="6 7">DSM 24790</strain>
    </source>
</reference>
<name>A0A6I0ETY3_9FIRM</name>
<dbReference type="Proteomes" id="UP000468766">
    <property type="component" value="Unassembled WGS sequence"/>
</dbReference>
<evidence type="ECO:0000259" key="5">
    <source>
        <dbReference type="Pfam" id="PF22780"/>
    </source>
</evidence>
<dbReference type="Gene3D" id="3.50.50.60">
    <property type="entry name" value="FAD/NAD(P)-binding domain"/>
    <property type="match status" value="1"/>
</dbReference>
<evidence type="ECO:0000259" key="4">
    <source>
        <dbReference type="Pfam" id="PF03486"/>
    </source>
</evidence>
<dbReference type="InterPro" id="IPR023166">
    <property type="entry name" value="BaiN-like_dom_sf"/>
</dbReference>
<keyword evidence="7" id="KW-1185">Reference proteome</keyword>
<evidence type="ECO:0000256" key="1">
    <source>
        <dbReference type="ARBA" id="ARBA00001974"/>
    </source>
</evidence>
<dbReference type="Gene3D" id="1.10.8.260">
    <property type="entry name" value="HI0933 insert domain-like"/>
    <property type="match status" value="1"/>
</dbReference>
<dbReference type="InterPro" id="IPR057661">
    <property type="entry name" value="RsdA/BaiN/AoA(So)_Rossmann"/>
</dbReference>
<gene>
    <name evidence="6" type="ORF">F9B85_08195</name>
</gene>
<dbReference type="RefSeq" id="WP_151619907.1">
    <property type="nucleotide sequence ID" value="NZ_WBXO01000005.1"/>
</dbReference>
<dbReference type="PRINTS" id="PR00368">
    <property type="entry name" value="FADPNR"/>
</dbReference>
<evidence type="ECO:0000256" key="2">
    <source>
        <dbReference type="ARBA" id="ARBA00022630"/>
    </source>
</evidence>
<keyword evidence="3" id="KW-0274">FAD</keyword>
<feature type="domain" description="RsdA/BaiN/AoA(So)-like Rossmann fold-like" evidence="4">
    <location>
        <begin position="3"/>
        <end position="416"/>
    </location>
</feature>